<dbReference type="Pfam" id="PF04341">
    <property type="entry name" value="DUF485"/>
    <property type="match status" value="1"/>
</dbReference>
<feature type="transmembrane region" description="Helical" evidence="1">
    <location>
        <begin position="28"/>
        <end position="46"/>
    </location>
</feature>
<evidence type="ECO:0000256" key="1">
    <source>
        <dbReference type="SAM" id="Phobius"/>
    </source>
</evidence>
<dbReference type="RefSeq" id="WP_060185399.1">
    <property type="nucleotide sequence ID" value="NZ_CAXOKM010000001.1"/>
</dbReference>
<feature type="transmembrane region" description="Helical" evidence="1">
    <location>
        <begin position="66"/>
        <end position="85"/>
    </location>
</feature>
<accession>A0A2U2BIT3</accession>
<sequence length="112" mass="12937">MADISAQVYEALYAKPQFQDLVRKRRGVVLRLLFVSMAFFFLVPILSSLSPELFRLKLSNSTNFGLWYLIAQYLVGGAVAWRYAVQLRHLDKMVQQLTQEESQQFSMRSATV</sequence>
<protein>
    <submittedName>
        <fullName evidence="2">DUF485 domain-containing protein</fullName>
    </submittedName>
</protein>
<keyword evidence="1" id="KW-0812">Transmembrane</keyword>
<dbReference type="AlphaFoldDB" id="A0A2U2BIT3"/>
<reference evidence="2 4" key="2">
    <citation type="submission" date="2018-05" db="EMBL/GenBank/DDBJ databases">
        <authorList>
            <person name="Lanie J.A."/>
            <person name="Ng W.-L."/>
            <person name="Kazmierczak K.M."/>
            <person name="Andrzejewski T.M."/>
            <person name="Davidsen T.M."/>
            <person name="Wayne K.J."/>
            <person name="Tettelin H."/>
            <person name="Glass J.I."/>
            <person name="Rusch D."/>
            <person name="Podicherti R."/>
            <person name="Tsui H.-C.T."/>
            <person name="Winkler M.E."/>
        </authorList>
    </citation>
    <scope>NUCLEOTIDE SEQUENCE [LARGE SCALE GENOMIC DNA]</scope>
    <source>
        <strain evidence="2 4">YBY</strain>
    </source>
</reference>
<dbReference type="Proteomes" id="UP000245216">
    <property type="component" value="Unassembled WGS sequence"/>
</dbReference>
<keyword evidence="1" id="KW-1133">Transmembrane helix</keyword>
<dbReference type="Proteomes" id="UP001211866">
    <property type="component" value="Chromosome"/>
</dbReference>
<organism evidence="2 4">
    <name type="scientific">Alcaligenes faecalis</name>
    <dbReference type="NCBI Taxonomy" id="511"/>
    <lineage>
        <taxon>Bacteria</taxon>
        <taxon>Pseudomonadati</taxon>
        <taxon>Pseudomonadota</taxon>
        <taxon>Betaproteobacteria</taxon>
        <taxon>Burkholderiales</taxon>
        <taxon>Alcaligenaceae</taxon>
        <taxon>Alcaligenes</taxon>
    </lineage>
</organism>
<evidence type="ECO:0000313" key="3">
    <source>
        <dbReference type="EMBL" id="WBM37857.1"/>
    </source>
</evidence>
<reference evidence="3 5" key="3">
    <citation type="submission" date="2022-05" db="EMBL/GenBank/DDBJ databases">
        <title>Complete sequence of strain NY11312.</title>
        <authorList>
            <person name="Zhou D."/>
        </authorList>
    </citation>
    <scope>NUCLEOTIDE SEQUENCE [LARGE SCALE GENOMIC DNA]</scope>
    <source>
        <strain evidence="3 5">NY11312</strain>
    </source>
</reference>
<gene>
    <name evidence="2" type="ORF">DF183_12260</name>
    <name evidence="3" type="ORF">M2J83_19005</name>
</gene>
<reference evidence="2 4" key="1">
    <citation type="submission" date="2018-05" db="EMBL/GenBank/DDBJ databases">
        <title>Genome Sequence of an Efficient Indole-Degrading Bacterium, Alcaligenes sp.YBY.</title>
        <authorList>
            <person name="Yang B."/>
        </authorList>
    </citation>
    <scope>NUCLEOTIDE SEQUENCE [LARGE SCALE GENOMIC DNA]</scope>
    <source>
        <strain evidence="2 4">YBY</strain>
    </source>
</reference>
<name>A0A2U2BIT3_ALCFA</name>
<dbReference type="PANTHER" id="PTHR38441:SF1">
    <property type="entry name" value="MEMBRANE PROTEIN"/>
    <property type="match status" value="1"/>
</dbReference>
<proteinExistence type="predicted"/>
<evidence type="ECO:0000313" key="4">
    <source>
        <dbReference type="Proteomes" id="UP000245216"/>
    </source>
</evidence>
<evidence type="ECO:0000313" key="5">
    <source>
        <dbReference type="Proteomes" id="UP001211866"/>
    </source>
</evidence>
<dbReference type="InterPro" id="IPR007436">
    <property type="entry name" value="DUF485"/>
</dbReference>
<keyword evidence="1" id="KW-0472">Membrane</keyword>
<dbReference type="EMBL" id="QEXO01000003">
    <property type="protein sequence ID" value="PWE13928.1"/>
    <property type="molecule type" value="Genomic_DNA"/>
</dbReference>
<evidence type="ECO:0000313" key="2">
    <source>
        <dbReference type="EMBL" id="PWE13928.1"/>
    </source>
</evidence>
<dbReference type="EMBL" id="CP096916">
    <property type="protein sequence ID" value="WBM37857.1"/>
    <property type="molecule type" value="Genomic_DNA"/>
</dbReference>
<dbReference type="OrthoDB" id="9156994at2"/>
<keyword evidence="5" id="KW-1185">Reference proteome</keyword>
<dbReference type="PANTHER" id="PTHR38441">
    <property type="entry name" value="INTEGRAL MEMBRANE PROTEIN-RELATED"/>
    <property type="match status" value="1"/>
</dbReference>